<keyword evidence="4" id="KW-1185">Reference proteome</keyword>
<protein>
    <recommendedName>
        <fullName evidence="5">Transmembrane protein</fullName>
    </recommendedName>
</protein>
<organism evidence="3 4">
    <name type="scientific">Castilleja foliolosa</name>
    <dbReference type="NCBI Taxonomy" id="1961234"/>
    <lineage>
        <taxon>Eukaryota</taxon>
        <taxon>Viridiplantae</taxon>
        <taxon>Streptophyta</taxon>
        <taxon>Embryophyta</taxon>
        <taxon>Tracheophyta</taxon>
        <taxon>Spermatophyta</taxon>
        <taxon>Magnoliopsida</taxon>
        <taxon>eudicotyledons</taxon>
        <taxon>Gunneridae</taxon>
        <taxon>Pentapetalae</taxon>
        <taxon>asterids</taxon>
        <taxon>lamiids</taxon>
        <taxon>Lamiales</taxon>
        <taxon>Orobanchaceae</taxon>
        <taxon>Pedicularideae</taxon>
        <taxon>Castillejinae</taxon>
        <taxon>Castilleja</taxon>
    </lineage>
</organism>
<keyword evidence="2" id="KW-0472">Membrane</keyword>
<gene>
    <name evidence="3" type="ORF">CASFOL_007329</name>
</gene>
<evidence type="ECO:0000256" key="1">
    <source>
        <dbReference type="SAM" id="MobiDB-lite"/>
    </source>
</evidence>
<keyword evidence="2" id="KW-1133">Transmembrane helix</keyword>
<feature type="transmembrane region" description="Helical" evidence="2">
    <location>
        <begin position="49"/>
        <end position="72"/>
    </location>
</feature>
<comment type="caution">
    <text evidence="3">The sequence shown here is derived from an EMBL/GenBank/DDBJ whole genome shotgun (WGS) entry which is preliminary data.</text>
</comment>
<keyword evidence="2" id="KW-0812">Transmembrane</keyword>
<name>A0ABD3E9S5_9LAMI</name>
<accession>A0ABD3E9S5</accession>
<dbReference type="PANTHER" id="PTHR33919:SF1">
    <property type="entry name" value="OS09G0127700 PROTEIN"/>
    <property type="match status" value="1"/>
</dbReference>
<evidence type="ECO:0000313" key="4">
    <source>
        <dbReference type="Proteomes" id="UP001632038"/>
    </source>
</evidence>
<sequence>MARNGQEDWRQNADTHKMSTEEVKKAGVEASKRPPGSNPGGVLHQRRSLPYSLVTITIVGSALVGAIGYFTLYTKKKPEASAVDVAKVSVGMANPEDTHPRK</sequence>
<dbReference type="Proteomes" id="UP001632038">
    <property type="component" value="Unassembled WGS sequence"/>
</dbReference>
<reference evidence="4" key="1">
    <citation type="journal article" date="2024" name="IScience">
        <title>Strigolactones Initiate the Formation of Haustorium-like Structures in Castilleja.</title>
        <authorList>
            <person name="Buerger M."/>
            <person name="Peterson D."/>
            <person name="Chory J."/>
        </authorList>
    </citation>
    <scope>NUCLEOTIDE SEQUENCE [LARGE SCALE GENOMIC DNA]</scope>
</reference>
<dbReference type="AlphaFoldDB" id="A0ABD3E9S5"/>
<dbReference type="PANTHER" id="PTHR33919">
    <property type="entry name" value="OS09G0127700 PROTEIN"/>
    <property type="match status" value="1"/>
</dbReference>
<evidence type="ECO:0000256" key="2">
    <source>
        <dbReference type="SAM" id="Phobius"/>
    </source>
</evidence>
<dbReference type="EMBL" id="JAVIJP010000007">
    <property type="protein sequence ID" value="KAL3650926.1"/>
    <property type="molecule type" value="Genomic_DNA"/>
</dbReference>
<evidence type="ECO:0000313" key="3">
    <source>
        <dbReference type="EMBL" id="KAL3650926.1"/>
    </source>
</evidence>
<feature type="region of interest" description="Disordered" evidence="1">
    <location>
        <begin position="1"/>
        <end position="46"/>
    </location>
</feature>
<proteinExistence type="predicted"/>
<feature type="compositionally biased region" description="Basic and acidic residues" evidence="1">
    <location>
        <begin position="1"/>
        <end position="32"/>
    </location>
</feature>
<evidence type="ECO:0008006" key="5">
    <source>
        <dbReference type="Google" id="ProtNLM"/>
    </source>
</evidence>